<evidence type="ECO:0000313" key="1">
    <source>
        <dbReference type="EMBL" id="KAH6640659.1"/>
    </source>
</evidence>
<gene>
    <name evidence="1" type="ORF">F5144DRAFT_561218</name>
</gene>
<sequence>MIRHPLNSTRSLCSPLLKTSKLTRTARSPCSSGRHFSVKAIYSSFPATLHYYSPQKKVVLFDHKGSDNRSQELFEEAVTVAKDGLVYPTVNAASMSNGAVMFPNTFMMQELVRRYFDEVLDRQDEGEDIEAPSLYTVPKGTPIPSHLILINEYISRFSLQPSHGMSLEDLNRSLNEFYERHAKKETVDSWLENHPFPEALPDEADERWKAQ</sequence>
<proteinExistence type="predicted"/>
<name>A0ACB7PKS1_9PEZI</name>
<keyword evidence="2" id="KW-1185">Reference proteome</keyword>
<comment type="caution">
    <text evidence="1">The sequence shown here is derived from an EMBL/GenBank/DDBJ whole genome shotgun (WGS) entry which is preliminary data.</text>
</comment>
<reference evidence="1 2" key="1">
    <citation type="journal article" date="2021" name="Nat. Commun.">
        <title>Genetic determinants of endophytism in the Arabidopsis root mycobiome.</title>
        <authorList>
            <person name="Mesny F."/>
            <person name="Miyauchi S."/>
            <person name="Thiergart T."/>
            <person name="Pickel B."/>
            <person name="Atanasova L."/>
            <person name="Karlsson M."/>
            <person name="Huettel B."/>
            <person name="Barry K.W."/>
            <person name="Haridas S."/>
            <person name="Chen C."/>
            <person name="Bauer D."/>
            <person name="Andreopoulos W."/>
            <person name="Pangilinan J."/>
            <person name="LaButti K."/>
            <person name="Riley R."/>
            <person name="Lipzen A."/>
            <person name="Clum A."/>
            <person name="Drula E."/>
            <person name="Henrissat B."/>
            <person name="Kohler A."/>
            <person name="Grigoriev I.V."/>
            <person name="Martin F.M."/>
            <person name="Hacquard S."/>
        </authorList>
    </citation>
    <scope>NUCLEOTIDE SEQUENCE [LARGE SCALE GENOMIC DNA]</scope>
    <source>
        <strain evidence="1 2">MPI-SDFR-AT-0079</strain>
    </source>
</reference>
<protein>
    <submittedName>
        <fullName evidence="1">Uncharacterized protein</fullName>
    </submittedName>
</protein>
<accession>A0ACB7PKS1</accession>
<dbReference type="Proteomes" id="UP000724584">
    <property type="component" value="Unassembled WGS sequence"/>
</dbReference>
<organism evidence="1 2">
    <name type="scientific">Chaetomium tenue</name>
    <dbReference type="NCBI Taxonomy" id="1854479"/>
    <lineage>
        <taxon>Eukaryota</taxon>
        <taxon>Fungi</taxon>
        <taxon>Dikarya</taxon>
        <taxon>Ascomycota</taxon>
        <taxon>Pezizomycotina</taxon>
        <taxon>Sordariomycetes</taxon>
        <taxon>Sordariomycetidae</taxon>
        <taxon>Sordariales</taxon>
        <taxon>Chaetomiaceae</taxon>
        <taxon>Chaetomium</taxon>
    </lineage>
</organism>
<dbReference type="EMBL" id="JAGIZQ010000002">
    <property type="protein sequence ID" value="KAH6640659.1"/>
    <property type="molecule type" value="Genomic_DNA"/>
</dbReference>
<evidence type="ECO:0000313" key="2">
    <source>
        <dbReference type="Proteomes" id="UP000724584"/>
    </source>
</evidence>